<dbReference type="PANTHER" id="PTHR13690:SF80">
    <property type="entry name" value="BZIP TRANSCRIPTION FACTOR FAMILY PROTEIN-RELATED"/>
    <property type="match status" value="1"/>
</dbReference>
<dbReference type="InterPro" id="IPR046347">
    <property type="entry name" value="bZIP_sf"/>
</dbReference>
<evidence type="ECO:0000256" key="4">
    <source>
        <dbReference type="ARBA" id="ARBA00023125"/>
    </source>
</evidence>
<evidence type="ECO:0000256" key="5">
    <source>
        <dbReference type="ARBA" id="ARBA00023163"/>
    </source>
</evidence>
<feature type="coiled-coil region" evidence="8">
    <location>
        <begin position="397"/>
        <end position="452"/>
    </location>
</feature>
<feature type="compositionally biased region" description="Low complexity" evidence="9">
    <location>
        <begin position="489"/>
        <end position="499"/>
    </location>
</feature>
<dbReference type="Gene3D" id="1.20.5.170">
    <property type="match status" value="1"/>
</dbReference>
<keyword evidence="6" id="KW-0539">Nucleus</keyword>
<keyword evidence="4" id="KW-0238">DNA-binding</keyword>
<name>A0AAQ3QJ32_9LILI</name>
<dbReference type="AlphaFoldDB" id="A0AAQ3QJ32"/>
<dbReference type="GO" id="GO:0003700">
    <property type="term" value="F:DNA-binding transcription factor activity"/>
    <property type="evidence" value="ECO:0007669"/>
    <property type="project" value="InterPro"/>
</dbReference>
<sequence>MQAMEETGNELMHHLQRNPFFSASKQHHRHLTAPLPAHPSSNASQTNAPCPNFGAEGAKLAGIPPASPYSQLLSPAPRSPPLPPAAAKQSPPAGVLHSRSRSQPAFFSLDCLPPMNYCADSSPTTSISDSVSADVSMDDLDVPSSRCSPPLPHRNNAAATAFLASARDGLPPRKAHRRSRSEIPFAFLPSSLPLQPAAAAPAEDGFLDSAKMTTGGLKVESYWDRELDADGVTSDDLFAAYMNLDGFDGLNSSDENREDLNSRDSGSKTNAADTSENEADSNMEASRKKGMKRNTAADPAQIVATSRHCRSLSMDSFMGKFNFEEEPPKPLTSPALRPGNSVDAAPSTFSLEFGNSQFTAAEMKKIMENEKLVEMAMADPKRVKRILANRQSAARSKERKTRYIAELEHKLQILQTETTTLSAQLTFLQRDSNGLKNQNNELKFRFQAMEQQAQLRDALNEALTAEVQRLKLAATGLGDSLPSSSLNPQKYQLQQQKQQTPNVPLYQLEKQENTAAMDSRSEH</sequence>
<evidence type="ECO:0000256" key="7">
    <source>
        <dbReference type="ARBA" id="ARBA00054342"/>
    </source>
</evidence>
<dbReference type="GO" id="GO:0005634">
    <property type="term" value="C:nucleus"/>
    <property type="evidence" value="ECO:0007669"/>
    <property type="project" value="UniProtKB-SubCell"/>
</dbReference>
<dbReference type="GO" id="GO:0003677">
    <property type="term" value="F:DNA binding"/>
    <property type="evidence" value="ECO:0007669"/>
    <property type="project" value="UniProtKB-KW"/>
</dbReference>
<dbReference type="Pfam" id="PF00170">
    <property type="entry name" value="bZIP_1"/>
    <property type="match status" value="1"/>
</dbReference>
<feature type="region of interest" description="Disordered" evidence="9">
    <location>
        <begin position="24"/>
        <end position="99"/>
    </location>
</feature>
<evidence type="ECO:0000256" key="8">
    <source>
        <dbReference type="SAM" id="Coils"/>
    </source>
</evidence>
<comment type="function">
    <text evidence="7">Transcription factor probably involved in vascular development and shoot tissue organization. Binds to the DNA sequence 5'-CCGAGTGTGCCCCTGG-3' present in the promoter region Box II of the phloem-specific rice tungro bacilliform virus (RTBV) promoter. May regulate tissue-specific expression of the RTBV promoter and virus replication.</text>
</comment>
<evidence type="ECO:0000313" key="12">
    <source>
        <dbReference type="Proteomes" id="UP001327560"/>
    </source>
</evidence>
<evidence type="ECO:0000259" key="10">
    <source>
        <dbReference type="PROSITE" id="PS50217"/>
    </source>
</evidence>
<evidence type="ECO:0000256" key="1">
    <source>
        <dbReference type="ARBA" id="ARBA00004123"/>
    </source>
</evidence>
<comment type="subcellular location">
    <subcellularLocation>
        <location evidence="1">Nucleus</location>
    </subcellularLocation>
</comment>
<dbReference type="CDD" id="cd14703">
    <property type="entry name" value="bZIP_plant_RF2"/>
    <property type="match status" value="1"/>
</dbReference>
<dbReference type="InterPro" id="IPR044759">
    <property type="entry name" value="bZIP_RF2"/>
</dbReference>
<feature type="compositionally biased region" description="Basic and acidic residues" evidence="9">
    <location>
        <begin position="254"/>
        <end position="266"/>
    </location>
</feature>
<keyword evidence="8" id="KW-0175">Coiled coil</keyword>
<evidence type="ECO:0000256" key="6">
    <source>
        <dbReference type="ARBA" id="ARBA00023242"/>
    </source>
</evidence>
<comment type="similarity">
    <text evidence="2">Belongs to the bZIP family.</text>
</comment>
<evidence type="ECO:0000256" key="9">
    <source>
        <dbReference type="SAM" id="MobiDB-lite"/>
    </source>
</evidence>
<dbReference type="PANTHER" id="PTHR13690">
    <property type="entry name" value="TRANSCRIPTION FACTOR POSF21-RELATED"/>
    <property type="match status" value="1"/>
</dbReference>
<feature type="region of interest" description="Disordered" evidence="9">
    <location>
        <begin position="248"/>
        <end position="298"/>
    </location>
</feature>
<feature type="domain" description="BZIP" evidence="10">
    <location>
        <begin position="379"/>
        <end position="442"/>
    </location>
</feature>
<evidence type="ECO:0000313" key="11">
    <source>
        <dbReference type="EMBL" id="WOL10005.1"/>
    </source>
</evidence>
<evidence type="ECO:0000256" key="2">
    <source>
        <dbReference type="ARBA" id="ARBA00007163"/>
    </source>
</evidence>
<reference evidence="11 12" key="1">
    <citation type="submission" date="2023-10" db="EMBL/GenBank/DDBJ databases">
        <title>Chromosome-scale genome assembly provides insights into flower coloration mechanisms of Canna indica.</title>
        <authorList>
            <person name="Li C."/>
        </authorList>
    </citation>
    <scope>NUCLEOTIDE SEQUENCE [LARGE SCALE GENOMIC DNA]</scope>
    <source>
        <tissue evidence="11">Flower</tissue>
    </source>
</reference>
<accession>A0AAQ3QJ32</accession>
<keyword evidence="3" id="KW-0805">Transcription regulation</keyword>
<evidence type="ECO:0000256" key="3">
    <source>
        <dbReference type="ARBA" id="ARBA00023015"/>
    </source>
</evidence>
<dbReference type="EMBL" id="CP136895">
    <property type="protein sequence ID" value="WOL10005.1"/>
    <property type="molecule type" value="Genomic_DNA"/>
</dbReference>
<dbReference type="InterPro" id="IPR004827">
    <property type="entry name" value="bZIP"/>
</dbReference>
<dbReference type="PROSITE" id="PS50217">
    <property type="entry name" value="BZIP"/>
    <property type="match status" value="1"/>
</dbReference>
<dbReference type="SMART" id="SM00338">
    <property type="entry name" value="BRLZ"/>
    <property type="match status" value="1"/>
</dbReference>
<keyword evidence="5" id="KW-0804">Transcription</keyword>
<dbReference type="FunFam" id="1.20.5.170:FF:000009">
    <property type="entry name" value="probable transcription factor PosF21"/>
    <property type="match status" value="1"/>
</dbReference>
<feature type="compositionally biased region" description="Polar residues" evidence="9">
    <location>
        <begin position="39"/>
        <end position="49"/>
    </location>
</feature>
<organism evidence="11 12">
    <name type="scientific">Canna indica</name>
    <name type="common">Indian-shot</name>
    <dbReference type="NCBI Taxonomy" id="4628"/>
    <lineage>
        <taxon>Eukaryota</taxon>
        <taxon>Viridiplantae</taxon>
        <taxon>Streptophyta</taxon>
        <taxon>Embryophyta</taxon>
        <taxon>Tracheophyta</taxon>
        <taxon>Spermatophyta</taxon>
        <taxon>Magnoliopsida</taxon>
        <taxon>Liliopsida</taxon>
        <taxon>Zingiberales</taxon>
        <taxon>Cannaceae</taxon>
        <taxon>Canna</taxon>
    </lineage>
</organism>
<dbReference type="Proteomes" id="UP001327560">
    <property type="component" value="Chromosome 6"/>
</dbReference>
<dbReference type="SUPFAM" id="SSF57959">
    <property type="entry name" value="Leucine zipper domain"/>
    <property type="match status" value="1"/>
</dbReference>
<protein>
    <submittedName>
        <fullName evidence="11">Transcription factor RF2a-like</fullName>
    </submittedName>
</protein>
<feature type="region of interest" description="Disordered" evidence="9">
    <location>
        <begin position="480"/>
        <end position="523"/>
    </location>
</feature>
<keyword evidence="12" id="KW-1185">Reference proteome</keyword>
<gene>
    <name evidence="11" type="ORF">Cni_G18759</name>
</gene>
<proteinExistence type="inferred from homology"/>